<dbReference type="Proteomes" id="UP000317909">
    <property type="component" value="Chromosome"/>
</dbReference>
<keyword evidence="8" id="KW-0547">Nucleotide-binding</keyword>
<proteinExistence type="inferred from homology"/>
<feature type="binding site" evidence="8">
    <location>
        <begin position="322"/>
        <end position="325"/>
    </location>
    <ligand>
        <name>NAD(+)</name>
        <dbReference type="ChEBI" id="CHEBI:57540"/>
    </ligand>
</feature>
<dbReference type="GO" id="GO:0005886">
    <property type="term" value="C:plasma membrane"/>
    <property type="evidence" value="ECO:0007669"/>
    <property type="project" value="TreeGrafter"/>
</dbReference>
<feature type="binding site" evidence="8">
    <location>
        <position position="158"/>
    </location>
    <ligand>
        <name>NAD(+)</name>
        <dbReference type="ChEBI" id="CHEBI:57540"/>
    </ligand>
</feature>
<feature type="binding site" evidence="7">
    <location>
        <position position="99"/>
    </location>
    <ligand>
        <name>substrate</name>
    </ligand>
</feature>
<evidence type="ECO:0000256" key="2">
    <source>
        <dbReference type="ARBA" id="ARBA00012897"/>
    </source>
</evidence>
<keyword evidence="13" id="KW-1185">Reference proteome</keyword>
<feature type="binding site" evidence="9">
    <location>
        <position position="347"/>
    </location>
    <ligand>
        <name>Mg(2+)</name>
        <dbReference type="ChEBI" id="CHEBI:18420"/>
    </ligand>
</feature>
<sequence length="393" mass="42393">MGAGSILSHCRPFLNRVPAKVEFEMIIGVPKEVKLDEYRVAMLPVGVEELTRRGHKVLIEVGAGLGSGLPDTEYASAGAELVLEPAEIFARADMIVKVKEPQASEWPMIRKGQTVFTYFHFAADRELTEAMINSGAAAVAYETLADDQGRLPLLTPMSEVAGRMSVQEGAKYLERPQMGRGILLGGVPGVAPANILILGGGIVGANAAKIAAGFNANVAILDINMDRLRYLADVMPPNVDVLFSDRHIIREQLRLADLVIGAVLIPGAKAPRLIEREQLKEMKPGSVIIDVAIDQGGCIATSRPTTHSQPTYIVDDVLHYCVTNMPGAVGRTSTFALCNVTLPWVIEIAQRGIEEAAHALRPIARAVNMFAGEVTNRPVAETFAIPYSNRFLP</sequence>
<dbReference type="InterPro" id="IPR007698">
    <property type="entry name" value="AlaDH/PNT_NAD(H)-bd"/>
</dbReference>
<dbReference type="SUPFAM" id="SSF51735">
    <property type="entry name" value="NAD(P)-binding Rossmann-fold domains"/>
    <property type="match status" value="1"/>
</dbReference>
<dbReference type="EC" id="1.4.1.1" evidence="2 5"/>
<dbReference type="GO" id="GO:0046872">
    <property type="term" value="F:metal ion binding"/>
    <property type="evidence" value="ECO:0007669"/>
    <property type="project" value="UniProtKB-KW"/>
</dbReference>
<evidence type="ECO:0000256" key="8">
    <source>
        <dbReference type="PIRSR" id="PIRSR000183-3"/>
    </source>
</evidence>
<protein>
    <recommendedName>
        <fullName evidence="2 5">Alanine dehydrogenase</fullName>
        <ecNumber evidence="2 5">1.4.1.1</ecNumber>
    </recommendedName>
</protein>
<dbReference type="Gene3D" id="3.40.50.720">
    <property type="entry name" value="NAD(P)-binding Rossmann-like Domain"/>
    <property type="match status" value="2"/>
</dbReference>
<feature type="active site" description="Proton donor/acceptor" evidence="6">
    <location>
        <position position="294"/>
    </location>
</feature>
<organism evidence="12 13">
    <name type="scientific">Lacipirellula limnantheis</name>
    <dbReference type="NCBI Taxonomy" id="2528024"/>
    <lineage>
        <taxon>Bacteria</taxon>
        <taxon>Pseudomonadati</taxon>
        <taxon>Planctomycetota</taxon>
        <taxon>Planctomycetia</taxon>
        <taxon>Pirellulales</taxon>
        <taxon>Lacipirellulaceae</taxon>
        <taxon>Lacipirellula</taxon>
    </lineage>
</organism>
<feature type="domain" description="Alanine dehydrogenase/pyridine nucleotide transhydrogenase N-terminal" evidence="11">
    <location>
        <begin position="28"/>
        <end position="161"/>
    </location>
</feature>
<dbReference type="FunFam" id="3.40.50.720:FF:000049">
    <property type="entry name" value="Alanine dehydrogenase"/>
    <property type="match status" value="1"/>
</dbReference>
<evidence type="ECO:0000256" key="7">
    <source>
        <dbReference type="PIRSR" id="PIRSR000183-2"/>
    </source>
</evidence>
<dbReference type="PANTHER" id="PTHR42795">
    <property type="entry name" value="ALANINE DEHYDROGENASE"/>
    <property type="match status" value="1"/>
</dbReference>
<dbReference type="InterPro" id="IPR008141">
    <property type="entry name" value="Ala_DH"/>
</dbReference>
<dbReference type="PANTHER" id="PTHR42795:SF1">
    <property type="entry name" value="ALANINE DEHYDROGENASE"/>
    <property type="match status" value="1"/>
</dbReference>
<reference evidence="12 13" key="1">
    <citation type="submission" date="2019-02" db="EMBL/GenBank/DDBJ databases">
        <title>Deep-cultivation of Planctomycetes and their phenomic and genomic characterization uncovers novel biology.</title>
        <authorList>
            <person name="Wiegand S."/>
            <person name="Jogler M."/>
            <person name="Boedeker C."/>
            <person name="Pinto D."/>
            <person name="Vollmers J."/>
            <person name="Rivas-Marin E."/>
            <person name="Kohn T."/>
            <person name="Peeters S.H."/>
            <person name="Heuer A."/>
            <person name="Rast P."/>
            <person name="Oberbeckmann S."/>
            <person name="Bunk B."/>
            <person name="Jeske O."/>
            <person name="Meyerdierks A."/>
            <person name="Storesund J.E."/>
            <person name="Kallscheuer N."/>
            <person name="Luecker S."/>
            <person name="Lage O.M."/>
            <person name="Pohl T."/>
            <person name="Merkel B.J."/>
            <person name="Hornburger P."/>
            <person name="Mueller R.-W."/>
            <person name="Bruemmer F."/>
            <person name="Labrenz M."/>
            <person name="Spormann A.M."/>
            <person name="Op den Camp H."/>
            <person name="Overmann J."/>
            <person name="Amann R."/>
            <person name="Jetten M.S.M."/>
            <person name="Mascher T."/>
            <person name="Medema M.H."/>
            <person name="Devos D.P."/>
            <person name="Kaster A.-K."/>
            <person name="Ovreas L."/>
            <person name="Rohde M."/>
            <person name="Galperin M.Y."/>
            <person name="Jogler C."/>
        </authorList>
    </citation>
    <scope>NUCLEOTIDE SEQUENCE [LARGE SCALE GENOMIC DNA]</scope>
    <source>
        <strain evidence="12 13">I41</strain>
    </source>
</reference>
<feature type="binding site" evidence="8">
    <location>
        <position position="303"/>
    </location>
    <ligand>
        <name>NAD(+)</name>
        <dbReference type="ChEBI" id="CHEBI:57540"/>
    </ligand>
</feature>
<dbReference type="GO" id="GO:0000286">
    <property type="term" value="F:alanine dehydrogenase activity"/>
    <property type="evidence" value="ECO:0007669"/>
    <property type="project" value="UniProtKB-UniRule"/>
</dbReference>
<evidence type="ECO:0000313" key="13">
    <source>
        <dbReference type="Proteomes" id="UP000317909"/>
    </source>
</evidence>
<keyword evidence="3 5" id="KW-0560">Oxidoreductase</keyword>
<accession>A0A517TSA0</accession>
<feature type="binding site" evidence="8">
    <location>
        <position position="244"/>
    </location>
    <ligand>
        <name>NAD(+)</name>
        <dbReference type="ChEBI" id="CHEBI:57540"/>
    </ligand>
</feature>
<evidence type="ECO:0000256" key="9">
    <source>
        <dbReference type="PIRSR" id="PIRSR000183-4"/>
    </source>
</evidence>
<dbReference type="NCBIfam" id="TIGR00518">
    <property type="entry name" value="alaDH"/>
    <property type="match status" value="1"/>
</dbReference>
<keyword evidence="4 5" id="KW-0520">NAD</keyword>
<keyword evidence="9" id="KW-0460">Magnesium</keyword>
<dbReference type="InterPro" id="IPR007886">
    <property type="entry name" value="AlaDH/PNT_N"/>
</dbReference>
<evidence type="ECO:0000259" key="11">
    <source>
        <dbReference type="SMART" id="SM01003"/>
    </source>
</evidence>
<evidence type="ECO:0000259" key="10">
    <source>
        <dbReference type="SMART" id="SM01002"/>
    </source>
</evidence>
<evidence type="ECO:0000256" key="3">
    <source>
        <dbReference type="ARBA" id="ARBA00023002"/>
    </source>
</evidence>
<evidence type="ECO:0000256" key="6">
    <source>
        <dbReference type="PIRSR" id="PIRSR000183-1"/>
    </source>
</evidence>
<dbReference type="GO" id="GO:0000166">
    <property type="term" value="F:nucleotide binding"/>
    <property type="evidence" value="ECO:0007669"/>
    <property type="project" value="UniProtKB-KW"/>
</dbReference>
<name>A0A517TSA0_9BACT</name>
<feature type="binding site" evidence="8">
    <location>
        <begin position="263"/>
        <end position="264"/>
    </location>
    <ligand>
        <name>NAD(+)</name>
        <dbReference type="ChEBI" id="CHEBI:57540"/>
    </ligand>
</feature>
<dbReference type="AlphaFoldDB" id="A0A517TSA0"/>
<dbReference type="Pfam" id="PF05222">
    <property type="entry name" value="AlaDh_PNT_N"/>
    <property type="match status" value="1"/>
</dbReference>
<dbReference type="SUPFAM" id="SSF52283">
    <property type="entry name" value="Formate/glycerate dehydrogenase catalytic domain-like"/>
    <property type="match status" value="1"/>
</dbReference>
<dbReference type="InterPro" id="IPR036291">
    <property type="entry name" value="NAD(P)-bd_dom_sf"/>
</dbReference>
<dbReference type="GO" id="GO:0042853">
    <property type="term" value="P:L-alanine catabolic process"/>
    <property type="evidence" value="ECO:0007669"/>
    <property type="project" value="InterPro"/>
</dbReference>
<dbReference type="SMART" id="SM01002">
    <property type="entry name" value="AlaDh_PNT_C"/>
    <property type="match status" value="1"/>
</dbReference>
<feature type="binding site" evidence="7">
    <location>
        <position position="39"/>
    </location>
    <ligand>
        <name>substrate</name>
    </ligand>
</feature>
<evidence type="ECO:0000256" key="5">
    <source>
        <dbReference type="PIRNR" id="PIRNR000183"/>
    </source>
</evidence>
<comment type="catalytic activity">
    <reaction evidence="5">
        <text>L-alanine + NAD(+) + H2O = pyruvate + NH4(+) + NADH + H(+)</text>
        <dbReference type="Rhea" id="RHEA:18405"/>
        <dbReference type="ChEBI" id="CHEBI:15361"/>
        <dbReference type="ChEBI" id="CHEBI:15377"/>
        <dbReference type="ChEBI" id="CHEBI:15378"/>
        <dbReference type="ChEBI" id="CHEBI:28938"/>
        <dbReference type="ChEBI" id="CHEBI:57540"/>
        <dbReference type="ChEBI" id="CHEBI:57945"/>
        <dbReference type="ChEBI" id="CHEBI:57972"/>
        <dbReference type="EC" id="1.4.1.1"/>
    </reaction>
</comment>
<comment type="similarity">
    <text evidence="1 5">Belongs to the AlaDH/PNT family.</text>
</comment>
<feature type="binding site" evidence="8">
    <location>
        <begin position="291"/>
        <end position="294"/>
    </location>
    <ligand>
        <name>NAD(+)</name>
        <dbReference type="ChEBI" id="CHEBI:57540"/>
    </ligand>
</feature>
<keyword evidence="9" id="KW-0479">Metal-binding</keyword>
<dbReference type="PIRSF" id="PIRSF000183">
    <property type="entry name" value="Alanine_dh"/>
    <property type="match status" value="1"/>
</dbReference>
<dbReference type="KEGG" id="llh:I41_04030"/>
<feature type="binding site" evidence="8">
    <location>
        <position position="222"/>
    </location>
    <ligand>
        <name>NAD(+)</name>
        <dbReference type="ChEBI" id="CHEBI:57540"/>
    </ligand>
</feature>
<feature type="binding site" evidence="8">
    <location>
        <position position="227"/>
    </location>
    <ligand>
        <name>NAD(+)</name>
        <dbReference type="ChEBI" id="CHEBI:57540"/>
    </ligand>
</feature>
<dbReference type="Pfam" id="PF01262">
    <property type="entry name" value="AlaDh_PNT_C"/>
    <property type="match status" value="1"/>
</dbReference>
<evidence type="ECO:0000256" key="4">
    <source>
        <dbReference type="ARBA" id="ARBA00023027"/>
    </source>
</evidence>
<dbReference type="EMBL" id="CP036339">
    <property type="protein sequence ID" value="QDT71247.1"/>
    <property type="molecule type" value="Genomic_DNA"/>
</dbReference>
<gene>
    <name evidence="12" type="primary">ald</name>
    <name evidence="12" type="ORF">I41_04030</name>
</gene>
<comment type="cofactor">
    <cofactor evidence="9">
        <name>Mg(2+)</name>
        <dbReference type="ChEBI" id="CHEBI:18420"/>
    </cofactor>
    <text evidence="9">Binds 1 Mg(2+) ion per subunit.</text>
</comment>
<dbReference type="SMART" id="SM01003">
    <property type="entry name" value="AlaDh_PNT_N"/>
    <property type="match status" value="1"/>
</dbReference>
<feature type="active site" description="Proton donor/acceptor" evidence="6">
    <location>
        <position position="120"/>
    </location>
</feature>
<feature type="domain" description="Alanine dehydrogenase/pyridine nucleotide transhydrogenase NAD(H)-binding" evidence="10">
    <location>
        <begin position="173"/>
        <end position="321"/>
    </location>
</feature>
<evidence type="ECO:0000256" key="1">
    <source>
        <dbReference type="ARBA" id="ARBA00005689"/>
    </source>
</evidence>
<dbReference type="CDD" id="cd05305">
    <property type="entry name" value="L-AlaDH"/>
    <property type="match status" value="1"/>
</dbReference>
<evidence type="ECO:0000313" key="12">
    <source>
        <dbReference type="EMBL" id="QDT71247.1"/>
    </source>
</evidence>